<name>A0A6J3BZ21_GALME</name>
<feature type="region of interest" description="Disordered" evidence="2">
    <location>
        <begin position="1383"/>
        <end position="1402"/>
    </location>
</feature>
<protein>
    <submittedName>
        <fullName evidence="4 5">Uncharacterized protein LOC113518673 isoform X1</fullName>
    </submittedName>
</protein>
<feature type="compositionally biased region" description="Polar residues" evidence="2">
    <location>
        <begin position="595"/>
        <end position="609"/>
    </location>
</feature>
<dbReference type="InterPro" id="IPR014756">
    <property type="entry name" value="Ig_E-set"/>
</dbReference>
<dbReference type="KEGG" id="gmw:113518673"/>
<dbReference type="InterPro" id="IPR013783">
    <property type="entry name" value="Ig-like_fold"/>
</dbReference>
<keyword evidence="3" id="KW-1185">Reference proteome</keyword>
<dbReference type="RefSeq" id="XP_031763929.2">
    <property type="nucleotide sequence ID" value="XM_031908069.2"/>
</dbReference>
<feature type="region of interest" description="Disordered" evidence="2">
    <location>
        <begin position="1101"/>
        <end position="1125"/>
    </location>
</feature>
<feature type="region of interest" description="Disordered" evidence="2">
    <location>
        <begin position="591"/>
        <end position="611"/>
    </location>
</feature>
<evidence type="ECO:0000256" key="2">
    <source>
        <dbReference type="SAM" id="MobiDB-lite"/>
    </source>
</evidence>
<dbReference type="RefSeq" id="XP_031763913.2">
    <property type="nucleotide sequence ID" value="XM_031908053.2"/>
</dbReference>
<reference evidence="4 5" key="1">
    <citation type="submission" date="2025-05" db="UniProtKB">
        <authorList>
            <consortium name="RefSeq"/>
        </authorList>
    </citation>
    <scope>IDENTIFICATION</scope>
    <source>
        <tissue evidence="4 5">Whole larvae</tissue>
    </source>
</reference>
<feature type="compositionally biased region" description="Basic residues" evidence="2">
    <location>
        <begin position="1648"/>
        <end position="1658"/>
    </location>
</feature>
<feature type="compositionally biased region" description="Basic residues" evidence="2">
    <location>
        <begin position="1108"/>
        <end position="1118"/>
    </location>
</feature>
<proteinExistence type="predicted"/>
<organism evidence="3 5">
    <name type="scientific">Galleria mellonella</name>
    <name type="common">Greater wax moth</name>
    <dbReference type="NCBI Taxonomy" id="7137"/>
    <lineage>
        <taxon>Eukaryota</taxon>
        <taxon>Metazoa</taxon>
        <taxon>Ecdysozoa</taxon>
        <taxon>Arthropoda</taxon>
        <taxon>Hexapoda</taxon>
        <taxon>Insecta</taxon>
        <taxon>Pterygota</taxon>
        <taxon>Neoptera</taxon>
        <taxon>Endopterygota</taxon>
        <taxon>Lepidoptera</taxon>
        <taxon>Glossata</taxon>
        <taxon>Ditrysia</taxon>
        <taxon>Pyraloidea</taxon>
        <taxon>Pyralidae</taxon>
        <taxon>Galleriinae</taxon>
        <taxon>Galleria</taxon>
    </lineage>
</organism>
<dbReference type="Proteomes" id="UP001652740">
    <property type="component" value="Unplaced"/>
</dbReference>
<evidence type="ECO:0000313" key="4">
    <source>
        <dbReference type="RefSeq" id="XP_031763913.2"/>
    </source>
</evidence>
<feature type="repeat" description="Filamin" evidence="1">
    <location>
        <begin position="220"/>
        <end position="368"/>
    </location>
</feature>
<dbReference type="InterPro" id="IPR017868">
    <property type="entry name" value="Filamin/ABP280_repeat-like"/>
</dbReference>
<dbReference type="PROSITE" id="PS50194">
    <property type="entry name" value="FILAMIN_REPEAT"/>
    <property type="match status" value="1"/>
</dbReference>
<dbReference type="Gene3D" id="2.60.40.10">
    <property type="entry name" value="Immunoglobulins"/>
    <property type="match status" value="1"/>
</dbReference>
<evidence type="ECO:0000256" key="1">
    <source>
        <dbReference type="PROSITE-ProRule" id="PRU00087"/>
    </source>
</evidence>
<sequence length="1816" mass="207206">MSDSIKDLLKHYKTNVQNEGQPKSIGLFTIPEYPEYEAKRGMLSAALDVILTTLRYLAPATLLTLFWGQESFLFKLLKHIDSAFRAIVFSSEDQKRAVVQWLDETAKVRVETLNTVWRHGWILCEVLDAAIPGACSGHPPSRLSLTHAQAIADDCLGVEPVFSRQELESHDSLSKHQEWKLATYLDRIRLALAKLTPPVSKPVSQRTSPETTQFTVDYVARGSGLSAAQVNTRMHFKIYPTGQQSLDPREITILIKGPKDTYGMTVLPPIMGKAQLIRQKLLGLQNKQNFTENVLPITQGATYLRAYGKNNMNKTYYIPKTRYDIEIEGESHADHIKVSYTVKLEGRYEISITSKGQNIVGSPYTVIASHNIIGTLERESFCLENGEEIDIVDVKTDKKAVLRIVDFGTEKMLLKENGSLEKITDNEARILMSTENMQNITTPIDEPICNVLKNYTNATLLPCSNDRNKKFQKTVRKIITTSRVCKAFVDYIPRKHILMTITENGNSRPKHQDIPDIVNSTLSDAKPKPYHISDSRDKIIIPDRISVSILTEKHEPNFVCDTTLNEIKTHSLVNDIDNQDSLEEYCLTHDDSDDNSLVSNKTNSPNNPFINDRCEHDYETEKDLGSFVTNEYETNNSQCEKIENTSVKILIDENDETTTTNNNPFIDTDLIKLTRPKSPVFKIISGEKCNRDDTGYIENKPEKLNEEILGNEFINPFFIHQHLQSSESLPIADFKIGAPVSLPPIIRATSPVPDMESLIITNNVDNTHELSTNNDKLSPVFSTPIPANQVKIEEHNLPVSSTLHSFNSEVAGSSPISKNNSQHENYQIDTEISQNITPKKDLWDSAYVSIDDNNCSPDSNNNDNIAFTESVSKPKFSPNEMRYGLKREELSNIGPAEREIWQTCSELNDDILIIHEDTSVKPNKFEFKRPIFTPIIEENDRSIPSGMKNIKKAENFEKDDVTDAITVAFAELNDLYQEHFPNVETNSTIIPSVDNKLQRQEKEHTIDTIYVDSASEIETDVKRQKITKNTLFEGKISEVQTNATESISASHTLQENKTQQSYKYQESNKIETQFGDKKYTNIVLEKKKYWDERIRQIEAKSEESTTLQKKRRLSSRHLRNNDSLTKRRGKQIVKNFLKADENKNEHGKSLTLNKSNVKTLKTNNSQESIEQVESDIKLVEKWKKYWDNKLETDNIQDTISCFKTNIPKSNQTPIINIEEVDETDNNDYESKLASPVKQELPEEVFKAFETSPKRFFGTSRKQILNKIDTFLGKPSTVDKSSVINGASQDSGLVSSRISLFHKISNTEDLLWSNRKSQSMHNIHQNKYSNKNIEDTLSTFNDKTFESDNEQRINDIKLDMSTKNTSSNNLVHISLTDKSKKVPSLVTKGFESPNSTEERDPMKKDSRYVKNIIKQINYDNHQENKHNKLNKLYRTSISKSEMDIFNKTTDRRNDEDFDKYKSCDELPKINVKNFISLYESVSSTVKQPTLTRKLSKVNIQYPQKPLHISNSTSVVAENIINQPQNSSQQEIYQEHDSYKSFESVSIDSIDTKTSNSYELEPENREKETTYVSLSDIELEIVESPNKSIEPSPERDEDAIKKDYKSRFKMAKEFFQSLEEIRDVKKPIKLNECQQIQQNKSSESPETKRTQKRIKKIKKSHSMPSSEIAKIWNEMQENENNDCSSKLTKISEKFNVDGLFSDVVSGKLSRQGSLRGIAHKKAVLEAFRSMENISDRTISPYEMAMSETNNVTNENQIKSAQTYLSEYPYLPTTDPSKSQSRLDAKASGLITLKELMNKKPRRNSVPDLRLNTSFTADL</sequence>
<gene>
    <name evidence="4 5" type="primary">LOC113518673</name>
</gene>
<feature type="region of interest" description="Disordered" evidence="2">
    <location>
        <begin position="1633"/>
        <end position="1658"/>
    </location>
</feature>
<dbReference type="SUPFAM" id="SSF81296">
    <property type="entry name" value="E set domains"/>
    <property type="match status" value="1"/>
</dbReference>
<evidence type="ECO:0000313" key="5">
    <source>
        <dbReference type="RefSeq" id="XP_031763929.2"/>
    </source>
</evidence>
<accession>A0A6J3BZ21</accession>
<dbReference type="GeneID" id="113518673"/>
<dbReference type="Pfam" id="PF00630">
    <property type="entry name" value="Filamin"/>
    <property type="match status" value="1"/>
</dbReference>
<evidence type="ECO:0000313" key="3">
    <source>
        <dbReference type="Proteomes" id="UP001652740"/>
    </source>
</evidence>